<feature type="chain" id="PRO_5002832562" description="Fibritin C-terminal domain-containing protein" evidence="1">
    <location>
        <begin position="25"/>
        <end position="385"/>
    </location>
</feature>
<dbReference type="AlphaFoldDB" id="B5EHG8"/>
<dbReference type="EMBL" id="CP001124">
    <property type="protein sequence ID" value="ACH38178.1"/>
    <property type="molecule type" value="Genomic_DNA"/>
</dbReference>
<organism evidence="3 4">
    <name type="scientific">Citrifermentans bemidjiense (strain ATCC BAA-1014 / DSM 16622 / JCM 12645 / Bem)</name>
    <name type="common">Geobacter bemidjiensis</name>
    <dbReference type="NCBI Taxonomy" id="404380"/>
    <lineage>
        <taxon>Bacteria</taxon>
        <taxon>Pseudomonadati</taxon>
        <taxon>Thermodesulfobacteriota</taxon>
        <taxon>Desulfuromonadia</taxon>
        <taxon>Geobacterales</taxon>
        <taxon>Geobacteraceae</taxon>
        <taxon>Citrifermentans</taxon>
    </lineage>
</organism>
<dbReference type="STRING" id="404380.Gbem_1159"/>
<reference evidence="3 4" key="2">
    <citation type="journal article" date="2010" name="BMC Genomics">
        <title>The genome of Geobacter bemidjiensis, exemplar for the subsurface clade of Geobacter species that predominate in Fe(III)-reducing subsurface environments.</title>
        <authorList>
            <person name="Aklujkar M."/>
            <person name="Young N.D."/>
            <person name="Holmes D."/>
            <person name="Chavan M."/>
            <person name="Risso C."/>
            <person name="Kiss H.E."/>
            <person name="Han C.S."/>
            <person name="Land M.L."/>
            <person name="Lovley D.R."/>
        </authorList>
    </citation>
    <scope>NUCLEOTIDE SEQUENCE [LARGE SCALE GENOMIC DNA]</scope>
    <source>
        <strain evidence="4">ATCC BAA-1014 / DSM 16622 / JCM 12645 / Bem</strain>
    </source>
</reference>
<evidence type="ECO:0000313" key="3">
    <source>
        <dbReference type="EMBL" id="ACH38178.1"/>
    </source>
</evidence>
<protein>
    <recommendedName>
        <fullName evidence="2">Fibritin C-terminal domain-containing protein</fullName>
    </recommendedName>
</protein>
<dbReference type="InterPro" id="IPR012473">
    <property type="entry name" value="Fibritin_C"/>
</dbReference>
<sequence>MRRLLFALNLSALLLALLVAPALAAPADQAERKLQGAPVSLKHAELMALRNQGGFVPGQWYRIADFRTRWRSYITGIVHEAPVEPLLVQAITSNRLAILAYSERYPNDEIDYLIYDGSLHGEIVNGVEIPSNDRGGIVRRKDINRGIECWFDFRAYTVRLFETAPGSGVYRDYGKGPAYVDRPLLQVDNSSQVVIKKAGIPWRGEDGAVADNMGYGNPEHYLEAANKVQIGMNSFNIKIYGNEVTSALFGECTDDIVCEGSWRNSQMVGFNNTVNFGGTVETSFFMGGTEVAKVSGDVTRSVFLPGVVHATFNGRLTECMVFSGVDSKSYDGDRRGEFIGQSAEAIGAVGDAPKDGKLYVRQNGRWVELVTAAPALRQQNAKGRQ</sequence>
<dbReference type="KEGG" id="gbm:Gbem_1159"/>
<proteinExistence type="predicted"/>
<dbReference type="Proteomes" id="UP000008825">
    <property type="component" value="Chromosome"/>
</dbReference>
<evidence type="ECO:0000313" key="4">
    <source>
        <dbReference type="Proteomes" id="UP000008825"/>
    </source>
</evidence>
<name>B5EHG8_CITBB</name>
<dbReference type="RefSeq" id="WP_012529591.1">
    <property type="nucleotide sequence ID" value="NC_011146.1"/>
</dbReference>
<accession>B5EHG8</accession>
<keyword evidence="4" id="KW-1185">Reference proteome</keyword>
<gene>
    <name evidence="3" type="ordered locus">Gbem_1159</name>
</gene>
<reference evidence="3 4" key="1">
    <citation type="submission" date="2008-07" db="EMBL/GenBank/DDBJ databases">
        <title>Complete sequence of Geobacter bemidjiensis BEM.</title>
        <authorList>
            <consortium name="US DOE Joint Genome Institute"/>
            <person name="Lucas S."/>
            <person name="Copeland A."/>
            <person name="Lapidus A."/>
            <person name="Glavina del Rio T."/>
            <person name="Dalin E."/>
            <person name="Tice H."/>
            <person name="Bruce D."/>
            <person name="Goodwin L."/>
            <person name="Pitluck S."/>
            <person name="Kiss H."/>
            <person name="Brettin T."/>
            <person name="Detter J.C."/>
            <person name="Han C."/>
            <person name="Kuske C.R."/>
            <person name="Schmutz J."/>
            <person name="Larimer F."/>
            <person name="Land M."/>
            <person name="Hauser L."/>
            <person name="Kyrpides N."/>
            <person name="Lykidis A."/>
            <person name="Lovley D."/>
            <person name="Richardson P."/>
        </authorList>
    </citation>
    <scope>NUCLEOTIDE SEQUENCE [LARGE SCALE GENOMIC DNA]</scope>
    <source>
        <strain evidence="4">ATCC BAA-1014 / DSM 16622 / JCM 12645 / Bem</strain>
    </source>
</reference>
<evidence type="ECO:0000259" key="2">
    <source>
        <dbReference type="Pfam" id="PF07921"/>
    </source>
</evidence>
<feature type="domain" description="Fibritin C-terminal" evidence="2">
    <location>
        <begin position="341"/>
        <end position="371"/>
    </location>
</feature>
<evidence type="ECO:0000256" key="1">
    <source>
        <dbReference type="SAM" id="SignalP"/>
    </source>
</evidence>
<dbReference type="SUPFAM" id="SSF58046">
    <property type="entry name" value="Fibritin"/>
    <property type="match status" value="1"/>
</dbReference>
<keyword evidence="1" id="KW-0732">Signal</keyword>
<feature type="signal peptide" evidence="1">
    <location>
        <begin position="1"/>
        <end position="24"/>
    </location>
</feature>
<dbReference type="HOGENOM" id="CLU_717206_0_0_7"/>
<dbReference type="Gene3D" id="6.20.230.10">
    <property type="match status" value="1"/>
</dbReference>
<dbReference type="Pfam" id="PF07921">
    <property type="entry name" value="Fibritin_C"/>
    <property type="match status" value="1"/>
</dbReference>